<keyword evidence="1" id="KW-0472">Membrane</keyword>
<keyword evidence="1" id="KW-0812">Transmembrane</keyword>
<sequence>MKAVLYFVYYLIAFFVLKSLLDLVMQFMFPSELKLYTNLISALIFSVFMTPLT</sequence>
<organism evidence="2">
    <name type="scientific">human gut metagenome</name>
    <dbReference type="NCBI Taxonomy" id="408170"/>
    <lineage>
        <taxon>unclassified sequences</taxon>
        <taxon>metagenomes</taxon>
        <taxon>organismal metagenomes</taxon>
    </lineage>
</organism>
<feature type="transmembrane region" description="Helical" evidence="1">
    <location>
        <begin position="7"/>
        <end position="29"/>
    </location>
</feature>
<evidence type="ECO:0000313" key="2">
    <source>
        <dbReference type="EMBL" id="ETJ22498.1"/>
    </source>
</evidence>
<evidence type="ECO:0000256" key="1">
    <source>
        <dbReference type="SAM" id="Phobius"/>
    </source>
</evidence>
<comment type="caution">
    <text evidence="2">The sequence shown here is derived from an EMBL/GenBank/DDBJ whole genome shotgun (WGS) entry which is preliminary data.</text>
</comment>
<dbReference type="AlphaFoldDB" id="W1WWK4"/>
<gene>
    <name evidence="2" type="ORF">Q604_UNBC18238G0001</name>
</gene>
<reference evidence="2" key="1">
    <citation type="submission" date="2013-12" db="EMBL/GenBank/DDBJ databases">
        <title>A Varibaculum cambriense genome reconstructed from a premature infant gut community with otherwise low bacterial novelty that shifts toward anaerobic metabolism during the third week of life.</title>
        <authorList>
            <person name="Brown C.T."/>
            <person name="Sharon I."/>
            <person name="Thomas B.C."/>
            <person name="Castelle C.J."/>
            <person name="Morowitz M.J."/>
            <person name="Banfield J.F."/>
        </authorList>
    </citation>
    <scope>NUCLEOTIDE SEQUENCE</scope>
</reference>
<dbReference type="EMBL" id="AZMM01018238">
    <property type="protein sequence ID" value="ETJ22498.1"/>
    <property type="molecule type" value="Genomic_DNA"/>
</dbReference>
<name>W1WWK4_9ZZZZ</name>
<accession>W1WWK4</accession>
<protein>
    <submittedName>
        <fullName evidence="2">Uncharacterized protein</fullName>
    </submittedName>
</protein>
<keyword evidence="1" id="KW-1133">Transmembrane helix</keyword>
<proteinExistence type="predicted"/>
<feature type="non-terminal residue" evidence="2">
    <location>
        <position position="53"/>
    </location>
</feature>